<comment type="caution">
    <text evidence="2">The sequence shown here is derived from an EMBL/GenBank/DDBJ whole genome shotgun (WGS) entry which is preliminary data.</text>
</comment>
<dbReference type="InterPro" id="IPR000866">
    <property type="entry name" value="AhpC/TSA"/>
</dbReference>
<reference evidence="2 3" key="1">
    <citation type="submission" date="2019-08" db="EMBL/GenBank/DDBJ databases">
        <title>Genone of Arthrobacter echini P9.</title>
        <authorList>
            <person name="Bowman J.P."/>
        </authorList>
    </citation>
    <scope>NUCLEOTIDE SEQUENCE [LARGE SCALE GENOMIC DNA]</scope>
    <source>
        <strain evidence="2 3">P9</strain>
    </source>
</reference>
<evidence type="ECO:0000313" key="2">
    <source>
        <dbReference type="EMBL" id="TYD00373.1"/>
    </source>
</evidence>
<dbReference type="Proteomes" id="UP000323410">
    <property type="component" value="Unassembled WGS sequence"/>
</dbReference>
<gene>
    <name evidence="2" type="ORF">FQ377_02675</name>
</gene>
<evidence type="ECO:0000313" key="3">
    <source>
        <dbReference type="Proteomes" id="UP000323410"/>
    </source>
</evidence>
<name>A0A5D0XU88_9MICC</name>
<dbReference type="AlphaFoldDB" id="A0A5D0XU88"/>
<dbReference type="OrthoDB" id="9809746at2"/>
<evidence type="ECO:0000259" key="1">
    <source>
        <dbReference type="PROSITE" id="PS51352"/>
    </source>
</evidence>
<protein>
    <submittedName>
        <fullName evidence="2">Redoxin family protein</fullName>
    </submittedName>
</protein>
<accession>A0A5D0XU88</accession>
<dbReference type="InterPro" id="IPR036249">
    <property type="entry name" value="Thioredoxin-like_sf"/>
</dbReference>
<dbReference type="InterPro" id="IPR013766">
    <property type="entry name" value="Thioredoxin_domain"/>
</dbReference>
<keyword evidence="3" id="KW-1185">Reference proteome</keyword>
<dbReference type="GO" id="GO:0016491">
    <property type="term" value="F:oxidoreductase activity"/>
    <property type="evidence" value="ECO:0007669"/>
    <property type="project" value="InterPro"/>
</dbReference>
<dbReference type="PROSITE" id="PS51352">
    <property type="entry name" value="THIOREDOXIN_2"/>
    <property type="match status" value="1"/>
</dbReference>
<feature type="domain" description="Thioredoxin" evidence="1">
    <location>
        <begin position="3"/>
        <end position="165"/>
    </location>
</feature>
<dbReference type="GO" id="GO:0016209">
    <property type="term" value="F:antioxidant activity"/>
    <property type="evidence" value="ECO:0007669"/>
    <property type="project" value="InterPro"/>
</dbReference>
<dbReference type="EMBL" id="VSLD01000001">
    <property type="protein sequence ID" value="TYD00373.1"/>
    <property type="molecule type" value="Genomic_DNA"/>
</dbReference>
<dbReference type="Pfam" id="PF00578">
    <property type="entry name" value="AhpC-TSA"/>
    <property type="match status" value="1"/>
</dbReference>
<sequence>MTLLPTQTVPDLDLALVGGGSTDDLKLGTGAGGRFSLVVFYRGLHCPICRKQLTEIDKRINDLTAAGIGRTVAVSMETEDRSARVVGEWRLADLPVAYGLSEEAARSWGLNLSKAINDGEPDLFNEPGIFLLDEDGTLFWSSTASMPFGRPALDDVIAGARYAQEQDYPARGAA</sequence>
<proteinExistence type="predicted"/>
<dbReference type="RefSeq" id="WP_148599676.1">
    <property type="nucleotide sequence ID" value="NZ_VSLD01000001.1"/>
</dbReference>
<dbReference type="Gene3D" id="3.40.30.10">
    <property type="entry name" value="Glutaredoxin"/>
    <property type="match status" value="1"/>
</dbReference>
<organism evidence="2 3">
    <name type="scientific">Arthrobacter echini</name>
    <dbReference type="NCBI Taxonomy" id="1529066"/>
    <lineage>
        <taxon>Bacteria</taxon>
        <taxon>Bacillati</taxon>
        <taxon>Actinomycetota</taxon>
        <taxon>Actinomycetes</taxon>
        <taxon>Micrococcales</taxon>
        <taxon>Micrococcaceae</taxon>
        <taxon>Arthrobacter</taxon>
    </lineage>
</organism>
<dbReference type="SUPFAM" id="SSF52833">
    <property type="entry name" value="Thioredoxin-like"/>
    <property type="match status" value="1"/>
</dbReference>